<keyword evidence="2" id="KW-0472">Membrane</keyword>
<keyword evidence="2" id="KW-0812">Transmembrane</keyword>
<dbReference type="AlphaFoldDB" id="A0A1Y3AQ52"/>
<feature type="region of interest" description="Disordered" evidence="1">
    <location>
        <begin position="81"/>
        <end position="154"/>
    </location>
</feature>
<gene>
    <name evidence="3" type="ORF">BLA29_002452</name>
</gene>
<feature type="transmembrane region" description="Helical" evidence="2">
    <location>
        <begin position="46"/>
        <end position="63"/>
    </location>
</feature>
<feature type="compositionally biased region" description="Low complexity" evidence="1">
    <location>
        <begin position="120"/>
        <end position="136"/>
    </location>
</feature>
<evidence type="ECO:0000313" key="4">
    <source>
        <dbReference type="Proteomes" id="UP000194236"/>
    </source>
</evidence>
<name>A0A1Y3AQ52_EURMA</name>
<dbReference type="EMBL" id="MUJZ01065001">
    <property type="protein sequence ID" value="OTF70591.1"/>
    <property type="molecule type" value="Genomic_DNA"/>
</dbReference>
<proteinExistence type="predicted"/>
<feature type="compositionally biased region" description="Pro residues" evidence="1">
    <location>
        <begin position="102"/>
        <end position="112"/>
    </location>
</feature>
<protein>
    <submittedName>
        <fullName evidence="3">Uncharacterized protein</fullName>
    </submittedName>
</protein>
<reference evidence="3 4" key="1">
    <citation type="submission" date="2017-03" db="EMBL/GenBank/DDBJ databases">
        <title>Genome Survey of Euroglyphus maynei.</title>
        <authorList>
            <person name="Arlian L.G."/>
            <person name="Morgan M.S."/>
            <person name="Rider S.D."/>
        </authorList>
    </citation>
    <scope>NUCLEOTIDE SEQUENCE [LARGE SCALE GENOMIC DNA]</scope>
    <source>
        <strain evidence="3">Arlian Lab</strain>
        <tissue evidence="3">Whole body</tissue>
    </source>
</reference>
<evidence type="ECO:0000313" key="3">
    <source>
        <dbReference type="EMBL" id="OTF70591.1"/>
    </source>
</evidence>
<organism evidence="3 4">
    <name type="scientific">Euroglyphus maynei</name>
    <name type="common">Mayne's house dust mite</name>
    <dbReference type="NCBI Taxonomy" id="6958"/>
    <lineage>
        <taxon>Eukaryota</taxon>
        <taxon>Metazoa</taxon>
        <taxon>Ecdysozoa</taxon>
        <taxon>Arthropoda</taxon>
        <taxon>Chelicerata</taxon>
        <taxon>Arachnida</taxon>
        <taxon>Acari</taxon>
        <taxon>Acariformes</taxon>
        <taxon>Sarcoptiformes</taxon>
        <taxon>Astigmata</taxon>
        <taxon>Psoroptidia</taxon>
        <taxon>Analgoidea</taxon>
        <taxon>Pyroglyphidae</taxon>
        <taxon>Pyroglyphinae</taxon>
        <taxon>Euroglyphus</taxon>
    </lineage>
</organism>
<evidence type="ECO:0000256" key="1">
    <source>
        <dbReference type="SAM" id="MobiDB-lite"/>
    </source>
</evidence>
<dbReference type="OrthoDB" id="6514302at2759"/>
<dbReference type="Proteomes" id="UP000194236">
    <property type="component" value="Unassembled WGS sequence"/>
</dbReference>
<comment type="caution">
    <text evidence="3">The sequence shown here is derived from an EMBL/GenBank/DDBJ whole genome shotgun (WGS) entry which is preliminary data.</text>
</comment>
<sequence length="154" mass="16995">MILTQMQIFHITIIGWPSYHPTVAILLDLVLVIGLIASLMQHLKMLIFFSWLSALTFLLIFFGNTVSSQYQSDLIVPLSLPPHHSSRHHPHQQQHGTDSSSSPPPPPPPPPLQSSHRTKSSSSPLPLATLSTSTSAVNKSHCYVPKNDPQFHAV</sequence>
<keyword evidence="2" id="KW-1133">Transmembrane helix</keyword>
<evidence type="ECO:0000256" key="2">
    <source>
        <dbReference type="SAM" id="Phobius"/>
    </source>
</evidence>
<keyword evidence="4" id="KW-1185">Reference proteome</keyword>
<feature type="transmembrane region" description="Helical" evidence="2">
    <location>
        <begin position="20"/>
        <end position="39"/>
    </location>
</feature>
<accession>A0A1Y3AQ52</accession>